<dbReference type="GO" id="GO:0005737">
    <property type="term" value="C:cytoplasm"/>
    <property type="evidence" value="ECO:0007669"/>
    <property type="project" value="UniProtKB-SubCell"/>
</dbReference>
<dbReference type="GO" id="GO:0016052">
    <property type="term" value="P:carbohydrate catabolic process"/>
    <property type="evidence" value="ECO:0007669"/>
    <property type="project" value="TreeGrafter"/>
</dbReference>
<protein>
    <recommendedName>
        <fullName evidence="6">Deoxyribose-phosphate aldolase</fullName>
        <shortName evidence="6">DERA</shortName>
        <ecNumber evidence="6">4.1.2.4</ecNumber>
    </recommendedName>
    <alternativeName>
        <fullName evidence="6">2-deoxy-D-ribose 5-phosphate aldolase</fullName>
    </alternativeName>
    <alternativeName>
        <fullName evidence="6">Phosphodeoxyriboaldolase</fullName>
        <shortName evidence="6">Deoxyriboaldolase</shortName>
    </alternativeName>
</protein>
<dbReference type="Gene3D" id="3.20.20.70">
    <property type="entry name" value="Aldolase class I"/>
    <property type="match status" value="1"/>
</dbReference>
<dbReference type="PIRSF" id="PIRSF001357">
    <property type="entry name" value="DeoC"/>
    <property type="match status" value="1"/>
</dbReference>
<feature type="active site" description="Schiff-base intermediate with acetaldehyde" evidence="6">
    <location>
        <position position="160"/>
    </location>
</feature>
<comment type="similarity">
    <text evidence="1 6">Belongs to the DeoC/FbaB aldolase family. DeoC type 1 subfamily.</text>
</comment>
<dbReference type="OrthoDB" id="31145at2157"/>
<dbReference type="HAMAP" id="MF_00114">
    <property type="entry name" value="DeoC_type1"/>
    <property type="match status" value="1"/>
</dbReference>
<evidence type="ECO:0000256" key="5">
    <source>
        <dbReference type="ARBA" id="ARBA00048791"/>
    </source>
</evidence>
<dbReference type="GO" id="GO:0009264">
    <property type="term" value="P:deoxyribonucleotide catabolic process"/>
    <property type="evidence" value="ECO:0007669"/>
    <property type="project" value="UniProtKB-UniRule"/>
</dbReference>
<dbReference type="GO" id="GO:0004139">
    <property type="term" value="F:deoxyribose-phosphate aldolase activity"/>
    <property type="evidence" value="ECO:0007669"/>
    <property type="project" value="UniProtKB-UniRule"/>
</dbReference>
<dbReference type="EC" id="4.1.2.4" evidence="6"/>
<comment type="subcellular location">
    <subcellularLocation>
        <location evidence="6">Cytoplasm</location>
    </subcellularLocation>
</comment>
<comment type="pathway">
    <text evidence="6">Carbohydrate degradation; 2-deoxy-D-ribose 1-phosphate degradation; D-glyceraldehyde 3-phosphate and acetaldehyde from 2-deoxy-alpha-D-ribose 1-phosphate: step 2/2.</text>
</comment>
<dbReference type="PANTHER" id="PTHR10889">
    <property type="entry name" value="DEOXYRIBOSE-PHOSPHATE ALDOLASE"/>
    <property type="match status" value="1"/>
</dbReference>
<comment type="function">
    <text evidence="6">Catalyzes a reversible aldol reaction between acetaldehyde and D-glyceraldehyde 3-phosphate to generate 2-deoxy-D-ribose 5-phosphate.</text>
</comment>
<dbReference type="NCBIfam" id="TIGR00126">
    <property type="entry name" value="deoC"/>
    <property type="match status" value="1"/>
</dbReference>
<dbReference type="InParanoid" id="D9Q354"/>
<dbReference type="GO" id="GO:0006018">
    <property type="term" value="P:2-deoxyribose 1-phosphate catabolic process"/>
    <property type="evidence" value="ECO:0007669"/>
    <property type="project" value="UniProtKB-UniRule"/>
</dbReference>
<dbReference type="eggNOG" id="arCOG04320">
    <property type="taxonomic scope" value="Archaea"/>
</dbReference>
<sequence>MGLPGADIMKLVDHTILKPYSTKEDVRRVFQEAVSFGCYSICVNPVYVSFARSLVDDAGANLRVCSVIDFPFGAMDTESRVEAIARAAANGADEVDIVAPITLVKSGRWAEVTRDLSRVVRAAHGEGLVIKVIVEDAYTTRDEKLKLYEIVATSGADFIKTGTGFEDREYASSIGNRPGAQADNVRLMAEVANKYNPSLGIKAAGGIRTLRQVQELLEASGRPPDPSKFRIGTSAAASIWRDVSSGRA</sequence>
<evidence type="ECO:0000256" key="4">
    <source>
        <dbReference type="ARBA" id="ARBA00023270"/>
    </source>
</evidence>
<dbReference type="Proteomes" id="UP000000346">
    <property type="component" value="Chromosome"/>
</dbReference>
<dbReference type="InterPro" id="IPR013785">
    <property type="entry name" value="Aldolase_TIM"/>
</dbReference>
<evidence type="ECO:0000313" key="7">
    <source>
        <dbReference type="EMBL" id="ADL19742.1"/>
    </source>
</evidence>
<dbReference type="SMART" id="SM01133">
    <property type="entry name" value="DeoC"/>
    <property type="match status" value="1"/>
</dbReference>
<reference evidence="7 8" key="1">
    <citation type="journal article" date="2010" name="Appl. Environ. Microbiol.">
        <title>The genome sequence of the crenarchaeon Acidilobus saccharovorans supports a new order, Acidilobales, and suggests an important ecological role in terrestrial acidic hot springs.</title>
        <authorList>
            <person name="Mardanov A.V."/>
            <person name="Svetlitchnyi V.A."/>
            <person name="Beletsky A.V."/>
            <person name="Prokofeva M.I."/>
            <person name="Bonch-Osmolovskaya E.A."/>
            <person name="Ravin N.V."/>
            <person name="Skryabin K.G."/>
        </authorList>
    </citation>
    <scope>NUCLEOTIDE SEQUENCE [LARGE SCALE GENOMIC DNA]</scope>
    <source>
        <strain evidence="8">DSM 16705 / JCM 18335 / VKM B-2471 / 345-15</strain>
    </source>
</reference>
<keyword evidence="4 6" id="KW-0704">Schiff base</keyword>
<gene>
    <name evidence="6" type="primary">deoC</name>
    <name evidence="7" type="ordered locus">ASAC_1337</name>
</gene>
<dbReference type="InterPro" id="IPR011343">
    <property type="entry name" value="DeoC"/>
</dbReference>
<feature type="active site" description="Proton donor/acceptor" evidence="6">
    <location>
        <position position="96"/>
    </location>
</feature>
<dbReference type="EMBL" id="CP001742">
    <property type="protein sequence ID" value="ADL19742.1"/>
    <property type="molecule type" value="Genomic_DNA"/>
</dbReference>
<dbReference type="CDD" id="cd00959">
    <property type="entry name" value="DeoC"/>
    <property type="match status" value="1"/>
</dbReference>
<dbReference type="InterPro" id="IPR002915">
    <property type="entry name" value="DeoC/FbaB/LacD_aldolase"/>
</dbReference>
<dbReference type="InterPro" id="IPR028581">
    <property type="entry name" value="DeoC_typeI"/>
</dbReference>
<dbReference type="HOGENOM" id="CLU_053595_0_2_2"/>
<proteinExistence type="inferred from homology"/>
<evidence type="ECO:0000256" key="6">
    <source>
        <dbReference type="HAMAP-Rule" id="MF_00114"/>
    </source>
</evidence>
<evidence type="ECO:0000313" key="8">
    <source>
        <dbReference type="Proteomes" id="UP000000346"/>
    </source>
</evidence>
<evidence type="ECO:0000256" key="3">
    <source>
        <dbReference type="ARBA" id="ARBA00023239"/>
    </source>
</evidence>
<dbReference type="PANTHER" id="PTHR10889:SF1">
    <property type="entry name" value="DEOXYRIBOSE-PHOSPHATE ALDOLASE"/>
    <property type="match status" value="1"/>
</dbReference>
<keyword evidence="3 6" id="KW-0456">Lyase</keyword>
<dbReference type="UniPathway" id="UPA00002">
    <property type="reaction ID" value="UER00468"/>
</dbReference>
<evidence type="ECO:0000256" key="1">
    <source>
        <dbReference type="ARBA" id="ARBA00010936"/>
    </source>
</evidence>
<comment type="catalytic activity">
    <reaction evidence="5 6">
        <text>2-deoxy-D-ribose 5-phosphate = D-glyceraldehyde 3-phosphate + acetaldehyde</text>
        <dbReference type="Rhea" id="RHEA:12821"/>
        <dbReference type="ChEBI" id="CHEBI:15343"/>
        <dbReference type="ChEBI" id="CHEBI:59776"/>
        <dbReference type="ChEBI" id="CHEBI:62877"/>
        <dbReference type="EC" id="4.1.2.4"/>
    </reaction>
</comment>
<dbReference type="KEGG" id="asc:ASAC_1337"/>
<evidence type="ECO:0000256" key="2">
    <source>
        <dbReference type="ARBA" id="ARBA00022490"/>
    </source>
</evidence>
<dbReference type="SUPFAM" id="SSF51569">
    <property type="entry name" value="Aldolase"/>
    <property type="match status" value="1"/>
</dbReference>
<dbReference type="STRING" id="666510.ASAC_1337"/>
<accession>D9Q354</accession>
<dbReference type="GeneID" id="9499593"/>
<dbReference type="AlphaFoldDB" id="D9Q354"/>
<keyword evidence="8" id="KW-1185">Reference proteome</keyword>
<dbReference type="RefSeq" id="WP_013267254.1">
    <property type="nucleotide sequence ID" value="NC_014374.1"/>
</dbReference>
<name>D9Q354_ACIS3</name>
<organism evidence="7 8">
    <name type="scientific">Acidilobus saccharovorans (strain DSM 16705 / JCM 18335 / VKM B-2471 / 345-15)</name>
    <dbReference type="NCBI Taxonomy" id="666510"/>
    <lineage>
        <taxon>Archaea</taxon>
        <taxon>Thermoproteota</taxon>
        <taxon>Thermoprotei</taxon>
        <taxon>Acidilobales</taxon>
        <taxon>Acidilobaceae</taxon>
        <taxon>Acidilobus</taxon>
    </lineage>
</organism>
<dbReference type="Pfam" id="PF01791">
    <property type="entry name" value="DeoC"/>
    <property type="match status" value="1"/>
</dbReference>
<feature type="active site" description="Proton donor/acceptor" evidence="6">
    <location>
        <position position="202"/>
    </location>
</feature>
<keyword evidence="2 6" id="KW-0963">Cytoplasm</keyword>